<dbReference type="FunFam" id="3.30.200.20:FF:000195">
    <property type="entry name" value="G-type lectin S-receptor-like serine/threonine-protein kinase"/>
    <property type="match status" value="1"/>
</dbReference>
<comment type="catalytic activity">
    <reaction evidence="11 13">
        <text>L-threonyl-[protein] + ATP = O-phospho-L-threonyl-[protein] + ADP + H(+)</text>
        <dbReference type="Rhea" id="RHEA:46608"/>
        <dbReference type="Rhea" id="RHEA-COMP:11060"/>
        <dbReference type="Rhea" id="RHEA-COMP:11605"/>
        <dbReference type="ChEBI" id="CHEBI:15378"/>
        <dbReference type="ChEBI" id="CHEBI:30013"/>
        <dbReference type="ChEBI" id="CHEBI:30616"/>
        <dbReference type="ChEBI" id="CHEBI:61977"/>
        <dbReference type="ChEBI" id="CHEBI:456216"/>
        <dbReference type="EC" id="2.7.11.1"/>
    </reaction>
</comment>
<evidence type="ECO:0000256" key="5">
    <source>
        <dbReference type="ARBA" id="ARBA00022729"/>
    </source>
</evidence>
<dbReference type="InterPro" id="IPR000719">
    <property type="entry name" value="Prot_kinase_dom"/>
</dbReference>
<dbReference type="InterPro" id="IPR024171">
    <property type="entry name" value="SRK-like_kinase"/>
</dbReference>
<dbReference type="GO" id="GO:0005886">
    <property type="term" value="C:plasma membrane"/>
    <property type="evidence" value="ECO:0007669"/>
    <property type="project" value="UniProtKB-SubCell"/>
</dbReference>
<dbReference type="Gene3D" id="1.10.510.10">
    <property type="entry name" value="Transferase(Phosphotransferase) domain 1"/>
    <property type="match status" value="1"/>
</dbReference>
<evidence type="ECO:0000313" key="20">
    <source>
        <dbReference type="EMBL" id="RWR93555.1"/>
    </source>
</evidence>
<evidence type="ECO:0000256" key="10">
    <source>
        <dbReference type="ARBA" id="ARBA00023180"/>
    </source>
</evidence>
<evidence type="ECO:0000256" key="14">
    <source>
        <dbReference type="PROSITE-ProRule" id="PRU10141"/>
    </source>
</evidence>
<dbReference type="AlphaFoldDB" id="A0A443PS49"/>
<keyword evidence="20" id="KW-0675">Receptor</keyword>
<evidence type="ECO:0000259" key="17">
    <source>
        <dbReference type="PROSITE" id="PS50011"/>
    </source>
</evidence>
<dbReference type="SMART" id="SM00220">
    <property type="entry name" value="S_TKc"/>
    <property type="match status" value="1"/>
</dbReference>
<keyword evidence="10" id="KW-0325">Glycoprotein</keyword>
<dbReference type="Gene3D" id="3.30.200.20">
    <property type="entry name" value="Phosphorylase Kinase, domain 1"/>
    <property type="match status" value="1"/>
</dbReference>
<dbReference type="InterPro" id="IPR036426">
    <property type="entry name" value="Bulb-type_lectin_dom_sf"/>
</dbReference>
<dbReference type="PROSITE" id="PS00107">
    <property type="entry name" value="PROTEIN_KINASE_ATP"/>
    <property type="match status" value="1"/>
</dbReference>
<evidence type="ECO:0000256" key="7">
    <source>
        <dbReference type="ARBA" id="ARBA00022777"/>
    </source>
</evidence>
<comment type="catalytic activity">
    <reaction evidence="12 13">
        <text>L-seryl-[protein] + ATP = O-phospho-L-seryl-[protein] + ADP + H(+)</text>
        <dbReference type="Rhea" id="RHEA:17989"/>
        <dbReference type="Rhea" id="RHEA-COMP:9863"/>
        <dbReference type="Rhea" id="RHEA-COMP:11604"/>
        <dbReference type="ChEBI" id="CHEBI:15378"/>
        <dbReference type="ChEBI" id="CHEBI:29999"/>
        <dbReference type="ChEBI" id="CHEBI:30616"/>
        <dbReference type="ChEBI" id="CHEBI:83421"/>
        <dbReference type="ChEBI" id="CHEBI:456216"/>
        <dbReference type="EC" id="2.7.11.1"/>
    </reaction>
</comment>
<reference evidence="20 21" key="1">
    <citation type="journal article" date="2019" name="Nat. Plants">
        <title>Stout camphor tree genome fills gaps in understanding of flowering plant genome evolution.</title>
        <authorList>
            <person name="Chaw S.M."/>
            <person name="Liu Y.C."/>
            <person name="Wu Y.W."/>
            <person name="Wang H.Y."/>
            <person name="Lin C.I."/>
            <person name="Wu C.S."/>
            <person name="Ke H.M."/>
            <person name="Chang L.Y."/>
            <person name="Hsu C.Y."/>
            <person name="Yang H.T."/>
            <person name="Sudianto E."/>
            <person name="Hsu M.H."/>
            <person name="Wu K.P."/>
            <person name="Wang L.N."/>
            <person name="Leebens-Mack J.H."/>
            <person name="Tsai I.J."/>
        </authorList>
    </citation>
    <scope>NUCLEOTIDE SEQUENCE [LARGE SCALE GENOMIC DNA]</scope>
    <source>
        <strain evidence="21">cv. Chaw 1501</strain>
        <tissue evidence="20">Young leaves</tissue>
    </source>
</reference>
<dbReference type="EC" id="2.7.11.1" evidence="13"/>
<comment type="subcellular location">
    <subcellularLocation>
        <location evidence="1">Cell membrane</location>
        <topology evidence="1">Single-pass type I membrane protein</topology>
    </subcellularLocation>
</comment>
<evidence type="ECO:0000259" key="18">
    <source>
        <dbReference type="PROSITE" id="PS50927"/>
    </source>
</evidence>
<dbReference type="PROSITE" id="PS50927">
    <property type="entry name" value="BULB_LECTIN"/>
    <property type="match status" value="1"/>
</dbReference>
<dbReference type="GO" id="GO:0106310">
    <property type="term" value="F:protein serine kinase activity"/>
    <property type="evidence" value="ECO:0007669"/>
    <property type="project" value="RHEA"/>
</dbReference>
<dbReference type="PROSITE" id="PS50011">
    <property type="entry name" value="PROTEIN_KINASE_DOM"/>
    <property type="match status" value="1"/>
</dbReference>
<evidence type="ECO:0000256" key="6">
    <source>
        <dbReference type="ARBA" id="ARBA00022741"/>
    </source>
</evidence>
<dbReference type="GO" id="GO:0005524">
    <property type="term" value="F:ATP binding"/>
    <property type="evidence" value="ECO:0007669"/>
    <property type="project" value="UniProtKB-UniRule"/>
</dbReference>
<keyword evidence="8 13" id="KW-0067">ATP-binding</keyword>
<keyword evidence="7 13" id="KW-0418">Kinase</keyword>
<dbReference type="OrthoDB" id="4062651at2759"/>
<dbReference type="Pfam" id="PF07714">
    <property type="entry name" value="PK_Tyr_Ser-Thr"/>
    <property type="match status" value="1"/>
</dbReference>
<evidence type="ECO:0000256" key="15">
    <source>
        <dbReference type="SAM" id="MobiDB-lite"/>
    </source>
</evidence>
<dbReference type="GO" id="GO:0004674">
    <property type="term" value="F:protein serine/threonine kinase activity"/>
    <property type="evidence" value="ECO:0007669"/>
    <property type="project" value="UniProtKB-KW"/>
</dbReference>
<feature type="chain" id="PRO_5019438695" description="Receptor-like serine/threonine-protein kinase" evidence="16">
    <location>
        <begin position="20"/>
        <end position="790"/>
    </location>
</feature>
<dbReference type="STRING" id="337451.A0A443PS49"/>
<dbReference type="CDD" id="cd14066">
    <property type="entry name" value="STKc_IRAK"/>
    <property type="match status" value="1"/>
</dbReference>
<keyword evidence="5 16" id="KW-0732">Signal</keyword>
<dbReference type="Pfam" id="PF01453">
    <property type="entry name" value="B_lectin"/>
    <property type="match status" value="1"/>
</dbReference>
<dbReference type="PROSITE" id="PS50948">
    <property type="entry name" value="PAN"/>
    <property type="match status" value="1"/>
</dbReference>
<dbReference type="SUPFAM" id="SSF56112">
    <property type="entry name" value="Protein kinase-like (PK-like)"/>
    <property type="match status" value="1"/>
</dbReference>
<name>A0A443PS49_9MAGN</name>
<comment type="caution">
    <text evidence="20">The sequence shown here is derived from an EMBL/GenBank/DDBJ whole genome shotgun (WGS) entry which is preliminary data.</text>
</comment>
<evidence type="ECO:0000256" key="13">
    <source>
        <dbReference type="PIRNR" id="PIRNR000641"/>
    </source>
</evidence>
<evidence type="ECO:0000256" key="3">
    <source>
        <dbReference type="ARBA" id="ARBA00022527"/>
    </source>
</evidence>
<evidence type="ECO:0000256" key="1">
    <source>
        <dbReference type="ARBA" id="ARBA00004251"/>
    </source>
</evidence>
<evidence type="ECO:0000256" key="8">
    <source>
        <dbReference type="ARBA" id="ARBA00022840"/>
    </source>
</evidence>
<keyword evidence="2" id="KW-0472">Membrane</keyword>
<evidence type="ECO:0000259" key="19">
    <source>
        <dbReference type="PROSITE" id="PS50948"/>
    </source>
</evidence>
<feature type="region of interest" description="Disordered" evidence="15">
    <location>
        <begin position="364"/>
        <end position="385"/>
    </location>
</feature>
<keyword evidence="21" id="KW-1185">Reference proteome</keyword>
<dbReference type="InterPro" id="IPR001245">
    <property type="entry name" value="Ser-Thr/Tyr_kinase_cat_dom"/>
</dbReference>
<dbReference type="InterPro" id="IPR003609">
    <property type="entry name" value="Pan_app"/>
</dbReference>
<dbReference type="Proteomes" id="UP000283530">
    <property type="component" value="Unassembled WGS sequence"/>
</dbReference>
<keyword evidence="4 13" id="KW-0808">Transferase</keyword>
<dbReference type="CDD" id="cd00028">
    <property type="entry name" value="B_lectin"/>
    <property type="match status" value="1"/>
</dbReference>
<comment type="similarity">
    <text evidence="13">Belongs to the protein kinase superfamily. Ser/Thr protein kinase family.</text>
</comment>
<feature type="binding site" evidence="14">
    <location>
        <position position="500"/>
    </location>
    <ligand>
        <name>ATP</name>
        <dbReference type="ChEBI" id="CHEBI:30616"/>
    </ligand>
</feature>
<dbReference type="Gene3D" id="2.90.10.10">
    <property type="entry name" value="Bulb-type lectin domain"/>
    <property type="match status" value="1"/>
</dbReference>
<keyword evidence="3 13" id="KW-0723">Serine/threonine-protein kinase</keyword>
<proteinExistence type="inferred from homology"/>
<keyword evidence="2" id="KW-1003">Cell membrane</keyword>
<dbReference type="InterPro" id="IPR011009">
    <property type="entry name" value="Kinase-like_dom_sf"/>
</dbReference>
<dbReference type="EMBL" id="QPKB01000010">
    <property type="protein sequence ID" value="RWR93555.1"/>
    <property type="molecule type" value="Genomic_DNA"/>
</dbReference>
<feature type="domain" description="Apple" evidence="19">
    <location>
        <begin position="282"/>
        <end position="357"/>
    </location>
</feature>
<organism evidence="20 21">
    <name type="scientific">Cinnamomum micranthum f. kanehirae</name>
    <dbReference type="NCBI Taxonomy" id="337451"/>
    <lineage>
        <taxon>Eukaryota</taxon>
        <taxon>Viridiplantae</taxon>
        <taxon>Streptophyta</taxon>
        <taxon>Embryophyta</taxon>
        <taxon>Tracheophyta</taxon>
        <taxon>Spermatophyta</taxon>
        <taxon>Magnoliopsida</taxon>
        <taxon>Magnoliidae</taxon>
        <taxon>Laurales</taxon>
        <taxon>Lauraceae</taxon>
        <taxon>Cinnamomum</taxon>
    </lineage>
</organism>
<dbReference type="InterPro" id="IPR001480">
    <property type="entry name" value="Bulb-type_lectin_dom"/>
</dbReference>
<dbReference type="PIRSF" id="PIRSF000641">
    <property type="entry name" value="SRK"/>
    <property type="match status" value="1"/>
</dbReference>
<dbReference type="SUPFAM" id="SSF51110">
    <property type="entry name" value="alpha-D-mannose-specific plant lectins"/>
    <property type="match status" value="1"/>
</dbReference>
<dbReference type="SMART" id="SM00108">
    <property type="entry name" value="B_lectin"/>
    <property type="match status" value="1"/>
</dbReference>
<evidence type="ECO:0000256" key="12">
    <source>
        <dbReference type="ARBA" id="ARBA00048679"/>
    </source>
</evidence>
<keyword evidence="6 13" id="KW-0547">Nucleotide-binding</keyword>
<evidence type="ECO:0000256" key="11">
    <source>
        <dbReference type="ARBA" id="ARBA00047899"/>
    </source>
</evidence>
<protein>
    <recommendedName>
        <fullName evidence="13">Receptor-like serine/threonine-protein kinase</fullName>
        <ecNumber evidence="13">2.7.11.1</ecNumber>
    </recommendedName>
</protein>
<sequence>MALPLRFIFITSLVFLCFSTPCFHAAESITAAQPLTTNETMPSLNRIFELGFLPKSTISNSTIFYLAIWQSNSKQHVVWVANREDPIRSSSPSLRINPSGNLIISSSDNTTEIPITSVTSTSTKTAAKLLDSGNLVLLEEATGRVLWQSFDHPTDTLLPGMKLRNLTSWLTNEIPYPGPFTLGLDPKGPNQFVIWYRGLVYWKSSLWNSSGSIRYVDYSFGSDEDGKYFNFTINQKSDDDHSNDSLQITSSGKINWLGLEMCSLFGGNPGLFECSTPTWPNCSTGKRREFSKGTRTRFEFNILDGNSSLGLADCEFACKSMCYCVAYTTCNEDGTGCLYRFDNMYGKSEIEIYDRDVFVRANGENPSPVPRANGGNPSAATDAKAKRSGRKRWKLWIIIILPVGFIVLLYESVKCHLQRTRVQGEEKHARRKLSVVELHDNEYAREFNDIGKKGLELPIFSFHDVIFATDNFSVANKLGEGGFGSVYKGTLLNEQDVAVKRLSRSSEQGLEEFKTEVFLISKLQHKNLVKLIGVCIHGEEKILIYEYMPNKSLDFFLFDPTKREVLDWAKRVHIIDGIAQGLLYLHKYSRLTIIRRDLKASNILLDGDMNPKISDFGMARMFNRDQSKANTNRVVGTYGYMSPEYAMEGRFSVKSDVYSFGVLLLEIMTSKKNTGFYHLDHSLSLLGYAWRLWNEGRGLQMIDPMLVDSSPAIELMRYIHVALLCVQERATERPTMSEVILFLNNRNAAMLSPKQPAFFIGRNAPTESLPASGARPCSINDVTISTMGGR</sequence>
<feature type="domain" description="Bulb-type lectin" evidence="18">
    <location>
        <begin position="26"/>
        <end position="150"/>
    </location>
</feature>
<accession>A0A443PS49</accession>
<evidence type="ECO:0000256" key="2">
    <source>
        <dbReference type="ARBA" id="ARBA00022475"/>
    </source>
</evidence>
<feature type="domain" description="Protein kinase" evidence="17">
    <location>
        <begin position="472"/>
        <end position="758"/>
    </location>
</feature>
<evidence type="ECO:0000256" key="16">
    <source>
        <dbReference type="SAM" id="SignalP"/>
    </source>
</evidence>
<keyword evidence="9" id="KW-1015">Disulfide bond</keyword>
<gene>
    <name evidence="20" type="ORF">CKAN_02281500</name>
</gene>
<dbReference type="PANTHER" id="PTHR27002">
    <property type="entry name" value="RECEPTOR-LIKE SERINE/THREONINE-PROTEIN KINASE SD1-8"/>
    <property type="match status" value="1"/>
</dbReference>
<feature type="signal peptide" evidence="16">
    <location>
        <begin position="1"/>
        <end position="19"/>
    </location>
</feature>
<evidence type="ECO:0000256" key="9">
    <source>
        <dbReference type="ARBA" id="ARBA00023157"/>
    </source>
</evidence>
<evidence type="ECO:0000256" key="4">
    <source>
        <dbReference type="ARBA" id="ARBA00022679"/>
    </source>
</evidence>
<evidence type="ECO:0000313" key="21">
    <source>
        <dbReference type="Proteomes" id="UP000283530"/>
    </source>
</evidence>
<dbReference type="FunFam" id="1.10.510.10:FF:000060">
    <property type="entry name" value="G-type lectin S-receptor-like serine/threonine-protein kinase"/>
    <property type="match status" value="1"/>
</dbReference>
<dbReference type="InterPro" id="IPR017441">
    <property type="entry name" value="Protein_kinase_ATP_BS"/>
</dbReference>